<sequence>MPSQKAIIITSPKQEGLVTDRPIPTLRDDYILIKTVAVALNPTDWKHIAYLAPPGVLVGCDYAGVVEEVGPAVKKQWKKGDRVAGFVHGCNAVQAEDGAFAEYIVAKGDIQMRIPENLGFEEAATLGVGIMTVGQGLYQSLGLGLPGQRKESETSEPILIYGGSTATGTLAIQFAKLSGYRVLTTCSPHNFDLVKKLGADEVYDYRDPGAAAKIREATGDKLRLVFDTISLEPSAKFCEQAISTSGGEYSALLSVKVDRENVRSRSTLGYTVVGEEFMFGQTPYPAKPEDKEFAEKFAVVAEGLLGSGKVKVHPPKVGADGLKGVIGGLKLLKEDKVSGEKLVYRVGETP</sequence>
<comment type="caution">
    <text evidence="4">The sequence shown here is derived from an EMBL/GenBank/DDBJ whole genome shotgun (WGS) entry which is preliminary data.</text>
</comment>
<dbReference type="Proteomes" id="UP000256690">
    <property type="component" value="Unassembled WGS sequence"/>
</dbReference>
<gene>
    <name evidence="4" type="ORF">DSM5745_07847</name>
</gene>
<dbReference type="InterPro" id="IPR036291">
    <property type="entry name" value="NAD(P)-bd_dom_sf"/>
</dbReference>
<dbReference type="PANTHER" id="PTHR45348:SF2">
    <property type="entry name" value="ZINC-TYPE ALCOHOL DEHYDROGENASE-LIKE PROTEIN C2E1P3.01"/>
    <property type="match status" value="1"/>
</dbReference>
<dbReference type="GO" id="GO:0016651">
    <property type="term" value="F:oxidoreductase activity, acting on NAD(P)H"/>
    <property type="evidence" value="ECO:0007669"/>
    <property type="project" value="InterPro"/>
</dbReference>
<dbReference type="SUPFAM" id="SSF50129">
    <property type="entry name" value="GroES-like"/>
    <property type="match status" value="1"/>
</dbReference>
<dbReference type="OrthoDB" id="48317at2759"/>
<dbReference type="InterPro" id="IPR047122">
    <property type="entry name" value="Trans-enoyl_RdTase-like"/>
</dbReference>
<dbReference type="PANTHER" id="PTHR45348">
    <property type="entry name" value="HYPOTHETICAL OXIDOREDUCTASE (EUROFUNG)"/>
    <property type="match status" value="1"/>
</dbReference>
<dbReference type="InterPro" id="IPR011032">
    <property type="entry name" value="GroES-like_sf"/>
</dbReference>
<keyword evidence="2" id="KW-0560">Oxidoreductase</keyword>
<dbReference type="InterPro" id="IPR013154">
    <property type="entry name" value="ADH-like_N"/>
</dbReference>
<dbReference type="SUPFAM" id="SSF51735">
    <property type="entry name" value="NAD(P)-binding Rossmann-fold domains"/>
    <property type="match status" value="1"/>
</dbReference>
<dbReference type="Gene3D" id="3.40.50.720">
    <property type="entry name" value="NAD(P)-binding Rossmann-like Domain"/>
    <property type="match status" value="1"/>
</dbReference>
<dbReference type="EMBL" id="PVWQ01000009">
    <property type="protein sequence ID" value="RDW72675.1"/>
    <property type="molecule type" value="Genomic_DNA"/>
</dbReference>
<dbReference type="InterPro" id="IPR013149">
    <property type="entry name" value="ADH-like_C"/>
</dbReference>
<organism evidence="4 5">
    <name type="scientific">Aspergillus mulundensis</name>
    <dbReference type="NCBI Taxonomy" id="1810919"/>
    <lineage>
        <taxon>Eukaryota</taxon>
        <taxon>Fungi</taxon>
        <taxon>Dikarya</taxon>
        <taxon>Ascomycota</taxon>
        <taxon>Pezizomycotina</taxon>
        <taxon>Eurotiomycetes</taxon>
        <taxon>Eurotiomycetidae</taxon>
        <taxon>Eurotiales</taxon>
        <taxon>Aspergillaceae</taxon>
        <taxon>Aspergillus</taxon>
        <taxon>Aspergillus subgen. Nidulantes</taxon>
    </lineage>
</organism>
<evidence type="ECO:0000259" key="3">
    <source>
        <dbReference type="SMART" id="SM00829"/>
    </source>
</evidence>
<accession>A0A3D8RF53</accession>
<dbReference type="AlphaFoldDB" id="A0A3D8RF53"/>
<evidence type="ECO:0000313" key="4">
    <source>
        <dbReference type="EMBL" id="RDW72675.1"/>
    </source>
</evidence>
<dbReference type="Gene3D" id="3.90.180.10">
    <property type="entry name" value="Medium-chain alcohol dehydrogenases, catalytic domain"/>
    <property type="match status" value="1"/>
</dbReference>
<dbReference type="STRING" id="1810919.A0A3D8RF53"/>
<dbReference type="Pfam" id="PF00107">
    <property type="entry name" value="ADH_zinc_N"/>
    <property type="match status" value="1"/>
</dbReference>
<reference evidence="4 5" key="1">
    <citation type="journal article" date="2018" name="IMA Fungus">
        <title>IMA Genome-F 9: Draft genome sequence of Annulohypoxylon stygium, Aspergillus mulundensis, Berkeleyomyces basicola (syn. Thielaviopsis basicola), Ceratocystis smalleyi, two Cercospora beticola strains, Coleophoma cylindrospora, Fusarium fracticaudum, Phialophora cf. hyalina, and Morchella septimelata.</title>
        <authorList>
            <person name="Wingfield B.D."/>
            <person name="Bills G.F."/>
            <person name="Dong Y."/>
            <person name="Huang W."/>
            <person name="Nel W.J."/>
            <person name="Swalarsk-Parry B.S."/>
            <person name="Vaghefi N."/>
            <person name="Wilken P.M."/>
            <person name="An Z."/>
            <person name="de Beer Z.W."/>
            <person name="De Vos L."/>
            <person name="Chen L."/>
            <person name="Duong T.A."/>
            <person name="Gao Y."/>
            <person name="Hammerbacher A."/>
            <person name="Kikkert J.R."/>
            <person name="Li Y."/>
            <person name="Li H."/>
            <person name="Li K."/>
            <person name="Li Q."/>
            <person name="Liu X."/>
            <person name="Ma X."/>
            <person name="Naidoo K."/>
            <person name="Pethybridge S.J."/>
            <person name="Sun J."/>
            <person name="Steenkamp E.T."/>
            <person name="van der Nest M.A."/>
            <person name="van Wyk S."/>
            <person name="Wingfield M.J."/>
            <person name="Xiong C."/>
            <person name="Yue Q."/>
            <person name="Zhang X."/>
        </authorList>
    </citation>
    <scope>NUCLEOTIDE SEQUENCE [LARGE SCALE GENOMIC DNA]</scope>
    <source>
        <strain evidence="4 5">DSM 5745</strain>
    </source>
</reference>
<name>A0A3D8RF53_9EURO</name>
<comment type="similarity">
    <text evidence="1">Belongs to the zinc-containing alcohol dehydrogenase family.</text>
</comment>
<evidence type="ECO:0000256" key="2">
    <source>
        <dbReference type="ARBA" id="ARBA00023002"/>
    </source>
</evidence>
<dbReference type="RefSeq" id="XP_026601895.1">
    <property type="nucleotide sequence ID" value="XM_026749863.1"/>
</dbReference>
<protein>
    <recommendedName>
        <fullName evidence="3">Enoyl reductase (ER) domain-containing protein</fullName>
    </recommendedName>
</protein>
<dbReference type="GeneID" id="38118217"/>
<proteinExistence type="inferred from homology"/>
<dbReference type="Pfam" id="PF08240">
    <property type="entry name" value="ADH_N"/>
    <property type="match status" value="1"/>
</dbReference>
<keyword evidence="5" id="KW-1185">Reference proteome</keyword>
<feature type="domain" description="Enoyl reductase (ER)" evidence="3">
    <location>
        <begin position="16"/>
        <end position="273"/>
    </location>
</feature>
<evidence type="ECO:0000313" key="5">
    <source>
        <dbReference type="Proteomes" id="UP000256690"/>
    </source>
</evidence>
<dbReference type="SMART" id="SM00829">
    <property type="entry name" value="PKS_ER"/>
    <property type="match status" value="1"/>
</dbReference>
<dbReference type="CDD" id="cd08249">
    <property type="entry name" value="enoyl_reductase_like"/>
    <property type="match status" value="1"/>
</dbReference>
<evidence type="ECO:0000256" key="1">
    <source>
        <dbReference type="ARBA" id="ARBA00008072"/>
    </source>
</evidence>
<dbReference type="InterPro" id="IPR020843">
    <property type="entry name" value="ER"/>
</dbReference>